<gene>
    <name evidence="2" type="ORF">Sradi_4408900</name>
</gene>
<accession>A0AAW2NTE3</accession>
<evidence type="ECO:0000259" key="1">
    <source>
        <dbReference type="SMART" id="SM00575"/>
    </source>
</evidence>
<dbReference type="EMBL" id="JACGWJ010000019">
    <property type="protein sequence ID" value="KAL0345776.1"/>
    <property type="molecule type" value="Genomic_DNA"/>
</dbReference>
<feature type="domain" description="Zinc finger PMZ-type" evidence="1">
    <location>
        <begin position="187"/>
        <end position="211"/>
    </location>
</feature>
<dbReference type="GO" id="GO:0008270">
    <property type="term" value="F:zinc ion binding"/>
    <property type="evidence" value="ECO:0007669"/>
    <property type="project" value="InterPro"/>
</dbReference>
<reference evidence="2" key="1">
    <citation type="submission" date="2020-06" db="EMBL/GenBank/DDBJ databases">
        <authorList>
            <person name="Li T."/>
            <person name="Hu X."/>
            <person name="Zhang T."/>
            <person name="Song X."/>
            <person name="Zhang H."/>
            <person name="Dai N."/>
            <person name="Sheng W."/>
            <person name="Hou X."/>
            <person name="Wei L."/>
        </authorList>
    </citation>
    <scope>NUCLEOTIDE SEQUENCE</scope>
    <source>
        <strain evidence="2">G02</strain>
        <tissue evidence="2">Leaf</tissue>
    </source>
</reference>
<dbReference type="InterPro" id="IPR018289">
    <property type="entry name" value="MULE_transposase_dom"/>
</dbReference>
<organism evidence="2">
    <name type="scientific">Sesamum radiatum</name>
    <name type="common">Black benniseed</name>
    <dbReference type="NCBI Taxonomy" id="300843"/>
    <lineage>
        <taxon>Eukaryota</taxon>
        <taxon>Viridiplantae</taxon>
        <taxon>Streptophyta</taxon>
        <taxon>Embryophyta</taxon>
        <taxon>Tracheophyta</taxon>
        <taxon>Spermatophyta</taxon>
        <taxon>Magnoliopsida</taxon>
        <taxon>eudicotyledons</taxon>
        <taxon>Gunneridae</taxon>
        <taxon>Pentapetalae</taxon>
        <taxon>asterids</taxon>
        <taxon>lamiids</taxon>
        <taxon>Lamiales</taxon>
        <taxon>Pedaliaceae</taxon>
        <taxon>Sesamum</taxon>
    </lineage>
</organism>
<comment type="caution">
    <text evidence="2">The sequence shown here is derived from an EMBL/GenBank/DDBJ whole genome shotgun (WGS) entry which is preliminary data.</text>
</comment>
<name>A0AAW2NTE3_SESRA</name>
<evidence type="ECO:0000313" key="2">
    <source>
        <dbReference type="EMBL" id="KAL0345776.1"/>
    </source>
</evidence>
<proteinExistence type="predicted"/>
<dbReference type="PANTHER" id="PTHR31973:SF195">
    <property type="entry name" value="MUDR FAMILY TRANSPOSASE"/>
    <property type="match status" value="1"/>
</dbReference>
<dbReference type="InterPro" id="IPR006564">
    <property type="entry name" value="Znf_PMZ"/>
</dbReference>
<dbReference type="AlphaFoldDB" id="A0AAW2NTE3"/>
<dbReference type="SMART" id="SM00575">
    <property type="entry name" value="ZnF_PMZ"/>
    <property type="match status" value="1"/>
</dbReference>
<sequence>MAVLQKWNPGTVVEWYHLDTDGSGLHMLNYVFRAFRPCIQGFRYCRNVISVDGTHLCTRYKHKLLVAVTLDANNQVLPLAVALVDEETLASWTWFLQMLVKYFLPGEDDRVCLISDRHDGLTSAINYVPAFKFPRGVHRFCLRHAEAIHHIVQKFDYNQQSASVITLSTTGQGSRTYVVKLTQQMYSCGKWGTHGIPCSHAIQASRHFGMNASNFIPQYFSTRAYKKTYQGDLSQCMGRSIGIPFILSLCIIRLSELDEDLVETAQREYRTKWIGHKHVPANNI</sequence>
<dbReference type="PANTHER" id="PTHR31973">
    <property type="entry name" value="POLYPROTEIN, PUTATIVE-RELATED"/>
    <property type="match status" value="1"/>
</dbReference>
<protein>
    <recommendedName>
        <fullName evidence="1">Zinc finger PMZ-type domain-containing protein</fullName>
    </recommendedName>
</protein>
<dbReference type="Pfam" id="PF10551">
    <property type="entry name" value="MULE"/>
    <property type="match status" value="1"/>
</dbReference>
<reference evidence="2" key="2">
    <citation type="journal article" date="2024" name="Plant">
        <title>Genomic evolution and insights into agronomic trait innovations of Sesamum species.</title>
        <authorList>
            <person name="Miao H."/>
            <person name="Wang L."/>
            <person name="Qu L."/>
            <person name="Liu H."/>
            <person name="Sun Y."/>
            <person name="Le M."/>
            <person name="Wang Q."/>
            <person name="Wei S."/>
            <person name="Zheng Y."/>
            <person name="Lin W."/>
            <person name="Duan Y."/>
            <person name="Cao H."/>
            <person name="Xiong S."/>
            <person name="Wang X."/>
            <person name="Wei L."/>
            <person name="Li C."/>
            <person name="Ma Q."/>
            <person name="Ju M."/>
            <person name="Zhao R."/>
            <person name="Li G."/>
            <person name="Mu C."/>
            <person name="Tian Q."/>
            <person name="Mei H."/>
            <person name="Zhang T."/>
            <person name="Gao T."/>
            <person name="Zhang H."/>
        </authorList>
    </citation>
    <scope>NUCLEOTIDE SEQUENCE</scope>
    <source>
        <strain evidence="2">G02</strain>
    </source>
</reference>